<comment type="similarity">
    <text evidence="9">Belongs to the insect chemoreceptor superfamily. Heteromeric odorant receptor channel (TC 1.A.69) family.</text>
</comment>
<evidence type="ECO:0000256" key="8">
    <source>
        <dbReference type="ARBA" id="ARBA00023224"/>
    </source>
</evidence>
<accession>M9YSA1</accession>
<dbReference type="GO" id="GO:0005886">
    <property type="term" value="C:plasma membrane"/>
    <property type="evidence" value="ECO:0007669"/>
    <property type="project" value="UniProtKB-SubCell"/>
</dbReference>
<dbReference type="EMBL" id="KC689310">
    <property type="protein sequence ID" value="AGK25859.1"/>
    <property type="molecule type" value="mRNA"/>
</dbReference>
<evidence type="ECO:0000256" key="3">
    <source>
        <dbReference type="ARBA" id="ARBA00022692"/>
    </source>
</evidence>
<dbReference type="GO" id="GO:0007165">
    <property type="term" value="P:signal transduction"/>
    <property type="evidence" value="ECO:0007669"/>
    <property type="project" value="UniProtKB-KW"/>
</dbReference>
<evidence type="ECO:0000256" key="9">
    <source>
        <dbReference type="RuleBase" id="RU351113"/>
    </source>
</evidence>
<organism evidence="10">
    <name type="scientific">Locusta migratoria</name>
    <name type="common">Migratory locust</name>
    <dbReference type="NCBI Taxonomy" id="7004"/>
    <lineage>
        <taxon>Eukaryota</taxon>
        <taxon>Metazoa</taxon>
        <taxon>Ecdysozoa</taxon>
        <taxon>Arthropoda</taxon>
        <taxon>Hexapoda</taxon>
        <taxon>Insecta</taxon>
        <taxon>Pterygota</taxon>
        <taxon>Neoptera</taxon>
        <taxon>Polyneoptera</taxon>
        <taxon>Orthoptera</taxon>
        <taxon>Caelifera</taxon>
        <taxon>Acrididea</taxon>
        <taxon>Acridomorpha</taxon>
        <taxon>Acridoidea</taxon>
        <taxon>Acrididae</taxon>
        <taxon>Oedipodinae</taxon>
        <taxon>Locusta</taxon>
    </lineage>
</organism>
<evidence type="ECO:0000256" key="6">
    <source>
        <dbReference type="ARBA" id="ARBA00023136"/>
    </source>
</evidence>
<dbReference type="PANTHER" id="PTHR21137">
    <property type="entry name" value="ODORANT RECEPTOR"/>
    <property type="match status" value="1"/>
</dbReference>
<gene>
    <name evidence="10" type="primary">OR3</name>
</gene>
<dbReference type="GO" id="GO:0005549">
    <property type="term" value="F:odorant binding"/>
    <property type="evidence" value="ECO:0007669"/>
    <property type="project" value="InterPro"/>
</dbReference>
<feature type="transmembrane region" description="Helical" evidence="9">
    <location>
        <begin position="143"/>
        <end position="160"/>
    </location>
</feature>
<keyword evidence="3 9" id="KW-0812">Transmembrane</keyword>
<dbReference type="AlphaFoldDB" id="M9YSA1"/>
<feature type="transmembrane region" description="Helical" evidence="9">
    <location>
        <begin position="82"/>
        <end position="105"/>
    </location>
</feature>
<keyword evidence="4 9" id="KW-0552">Olfaction</keyword>
<reference evidence="10" key="1">
    <citation type="journal article" date="2013" name="BMC Neurosci.">
        <title>Differential expression of two novel odorant receptors in the locust (Locusta migratoria).</title>
        <authorList>
            <person name="Xu H."/>
            <person name="Guo M."/>
            <person name="Yang Y."/>
            <person name="You Y."/>
            <person name="Zhang L."/>
        </authorList>
    </citation>
    <scope>NUCLEOTIDE SEQUENCE</scope>
</reference>
<dbReference type="GO" id="GO:0004984">
    <property type="term" value="F:olfactory receptor activity"/>
    <property type="evidence" value="ECO:0007669"/>
    <property type="project" value="InterPro"/>
</dbReference>
<comment type="caution">
    <text evidence="9">Lacks conserved residue(s) required for the propagation of feature annotation.</text>
</comment>
<proteinExistence type="evidence at transcript level"/>
<keyword evidence="7 9" id="KW-0675">Receptor</keyword>
<evidence type="ECO:0000256" key="5">
    <source>
        <dbReference type="ARBA" id="ARBA00022989"/>
    </source>
</evidence>
<keyword evidence="8 9" id="KW-0807">Transducer</keyword>
<comment type="subcellular location">
    <subcellularLocation>
        <location evidence="9">Cell membrane</location>
        <topology evidence="9">Multi-pass membrane protein</topology>
    </subcellularLocation>
    <subcellularLocation>
        <location evidence="1">Membrane</location>
        <topology evidence="1">Multi-pass membrane protein</topology>
    </subcellularLocation>
</comment>
<name>M9YSA1_LOCMI</name>
<keyword evidence="5 9" id="KW-1133">Transmembrane helix</keyword>
<evidence type="ECO:0000313" key="10">
    <source>
        <dbReference type="EMBL" id="AGK25859.1"/>
    </source>
</evidence>
<dbReference type="SMR" id="M9YSA1"/>
<dbReference type="Pfam" id="PF02949">
    <property type="entry name" value="7tm_6"/>
    <property type="match status" value="1"/>
</dbReference>
<evidence type="ECO:0000256" key="2">
    <source>
        <dbReference type="ARBA" id="ARBA00022606"/>
    </source>
</evidence>
<sequence>MRELEEEWERQRLRGLRLVVRALQLMGAWPPGADAGAGGGGGGGGVRRRLYRAYVAAATALMASYPACALCVLAGTRADIQVTAVLVGVTSSYVGAIFKMFTLCYKRSQVSGLVRAVQREFPRSPLLAGRAQRAVAASAGQHGARLTALFVALCCFSVFNWSLGPIALHLLGGGGGALALCLPWFPDHQPAGAAFRLVYGYQVATLVLVALWVGALDAFLLVLLVYAAGQLRVLNCTLLQMGARSDDGTEGQREKFASNASAMLRECAKHHLEVCRFVQDVEQVAAPALTLQLLVSTFLLCMSAFTATQIPVGSPLLARVVVYMLTGASELLIFCKYCDDVISESERVQQALYGSGWSAQGGAFSRGVLIMLARAQRPLCLRAAHVHPVSLQTFTKVLNASYTVFTLMRQIKD</sequence>
<keyword evidence="2 9" id="KW-0716">Sensory transduction</keyword>
<evidence type="ECO:0000256" key="7">
    <source>
        <dbReference type="ARBA" id="ARBA00023170"/>
    </source>
</evidence>
<dbReference type="InterPro" id="IPR004117">
    <property type="entry name" value="7tm6_olfct_rcpt"/>
</dbReference>
<evidence type="ECO:0000256" key="1">
    <source>
        <dbReference type="ARBA" id="ARBA00004141"/>
    </source>
</evidence>
<feature type="transmembrane region" description="Helical" evidence="9">
    <location>
        <begin position="53"/>
        <end position="76"/>
    </location>
</feature>
<dbReference type="PANTHER" id="PTHR21137:SF42">
    <property type="entry name" value="ODORANT RECEPTOR 83A"/>
    <property type="match status" value="1"/>
</dbReference>
<protein>
    <recommendedName>
        <fullName evidence="9">Odorant receptor</fullName>
    </recommendedName>
</protein>
<keyword evidence="6 9" id="KW-0472">Membrane</keyword>
<feature type="transmembrane region" description="Helical" evidence="9">
    <location>
        <begin position="197"/>
        <end position="228"/>
    </location>
</feature>
<evidence type="ECO:0000256" key="4">
    <source>
        <dbReference type="ARBA" id="ARBA00022725"/>
    </source>
</evidence>